<evidence type="ECO:0000256" key="1">
    <source>
        <dbReference type="ARBA" id="ARBA00004370"/>
    </source>
</evidence>
<name>A0ABD2YC16_9GENT</name>
<comment type="caution">
    <text evidence="6">The sequence shown here is derived from an EMBL/GenBank/DDBJ whole genome shotgun (WGS) entry which is preliminary data.</text>
</comment>
<protein>
    <submittedName>
        <fullName evidence="6">Uncharacterized protein</fullName>
    </submittedName>
</protein>
<keyword evidence="5" id="KW-0472">Membrane</keyword>
<evidence type="ECO:0000313" key="6">
    <source>
        <dbReference type="EMBL" id="KAL3504988.1"/>
    </source>
</evidence>
<dbReference type="Proteomes" id="UP001630127">
    <property type="component" value="Unassembled WGS sequence"/>
</dbReference>
<keyword evidence="4" id="KW-1133">Transmembrane helix</keyword>
<reference evidence="6 7" key="1">
    <citation type="submission" date="2024-11" db="EMBL/GenBank/DDBJ databases">
        <title>A near-complete genome assembly of Cinchona calisaya.</title>
        <authorList>
            <person name="Lian D.C."/>
            <person name="Zhao X.W."/>
            <person name="Wei L."/>
        </authorList>
    </citation>
    <scope>NUCLEOTIDE SEQUENCE [LARGE SCALE GENOMIC DNA]</scope>
    <source>
        <tissue evidence="6">Nenye</tissue>
    </source>
</reference>
<comment type="subcellular location">
    <subcellularLocation>
        <location evidence="1">Membrane</location>
    </subcellularLocation>
</comment>
<gene>
    <name evidence="6" type="ORF">ACH5RR_034829</name>
</gene>
<sequence length="206" mass="23091">MSLHSRLDILCDEADRESESIVDDDRVAGLHLSTGKQIPLLDLQLQRQYSSLSFPRRLFVPWLAGTYICDYILPSETIEVPKDHCVELMSLEAPEDASAILELESEAHIITSTGKSFWDITSHSSTESKPDGLLSKNSVEARSLGIETKVAKSEHKVAVQPKYIKALCLNNFGESRVCFKTRMINGGKAYIISYHVICFRKITRCS</sequence>
<evidence type="ECO:0000256" key="3">
    <source>
        <dbReference type="ARBA" id="ARBA00022692"/>
    </source>
</evidence>
<keyword evidence="7" id="KW-1185">Reference proteome</keyword>
<comment type="similarity">
    <text evidence="2">Belongs to the ODR-4 family.</text>
</comment>
<dbReference type="AlphaFoldDB" id="A0ABD2YC16"/>
<dbReference type="PANTHER" id="PTHR33966">
    <property type="entry name" value="PROTEIN ODR-4 HOMOLOG"/>
    <property type="match status" value="1"/>
</dbReference>
<proteinExistence type="inferred from homology"/>
<evidence type="ECO:0000313" key="7">
    <source>
        <dbReference type="Proteomes" id="UP001630127"/>
    </source>
</evidence>
<keyword evidence="3" id="KW-0812">Transmembrane</keyword>
<evidence type="ECO:0000256" key="2">
    <source>
        <dbReference type="ARBA" id="ARBA00010131"/>
    </source>
</evidence>
<organism evidence="6 7">
    <name type="scientific">Cinchona calisaya</name>
    <dbReference type="NCBI Taxonomy" id="153742"/>
    <lineage>
        <taxon>Eukaryota</taxon>
        <taxon>Viridiplantae</taxon>
        <taxon>Streptophyta</taxon>
        <taxon>Embryophyta</taxon>
        <taxon>Tracheophyta</taxon>
        <taxon>Spermatophyta</taxon>
        <taxon>Magnoliopsida</taxon>
        <taxon>eudicotyledons</taxon>
        <taxon>Gunneridae</taxon>
        <taxon>Pentapetalae</taxon>
        <taxon>asterids</taxon>
        <taxon>lamiids</taxon>
        <taxon>Gentianales</taxon>
        <taxon>Rubiaceae</taxon>
        <taxon>Cinchonoideae</taxon>
        <taxon>Cinchoneae</taxon>
        <taxon>Cinchona</taxon>
    </lineage>
</organism>
<accession>A0ABD2YC16</accession>
<evidence type="ECO:0000256" key="5">
    <source>
        <dbReference type="ARBA" id="ARBA00023136"/>
    </source>
</evidence>
<dbReference type="PANTHER" id="PTHR33966:SF1">
    <property type="entry name" value="PROTEIN ODR-4 HOMOLOG"/>
    <property type="match status" value="1"/>
</dbReference>
<evidence type="ECO:0000256" key="4">
    <source>
        <dbReference type="ARBA" id="ARBA00022989"/>
    </source>
</evidence>
<dbReference type="GO" id="GO:0016020">
    <property type="term" value="C:membrane"/>
    <property type="evidence" value="ECO:0007669"/>
    <property type="project" value="UniProtKB-SubCell"/>
</dbReference>
<dbReference type="InterPro" id="IPR029454">
    <property type="entry name" value="ODR-4-like"/>
</dbReference>
<dbReference type="Pfam" id="PF14778">
    <property type="entry name" value="ODR4-like"/>
    <property type="match status" value="1"/>
</dbReference>
<dbReference type="EMBL" id="JBJUIK010000014">
    <property type="protein sequence ID" value="KAL3504988.1"/>
    <property type="molecule type" value="Genomic_DNA"/>
</dbReference>